<dbReference type="Pfam" id="PF22572">
    <property type="entry name" value="GPR158_179_EC"/>
    <property type="match status" value="1"/>
</dbReference>
<keyword evidence="5" id="KW-0732">Signal</keyword>
<keyword evidence="12" id="KW-0325">Glycoprotein</keyword>
<feature type="compositionally biased region" description="Polar residues" evidence="17">
    <location>
        <begin position="1207"/>
        <end position="1221"/>
    </location>
</feature>
<evidence type="ECO:0000256" key="12">
    <source>
        <dbReference type="ARBA" id="ARBA00023180"/>
    </source>
</evidence>
<keyword evidence="7" id="KW-0770">Synapse</keyword>
<dbReference type="GeneTree" id="ENSGT00940000155918"/>
<gene>
    <name evidence="20" type="primary">GPR158</name>
    <name evidence="20" type="synonym">gpr158a</name>
</gene>
<dbReference type="GO" id="GO:0004930">
    <property type="term" value="F:G protein-coupled receptor activity"/>
    <property type="evidence" value="ECO:0007669"/>
    <property type="project" value="UniProtKB-KW"/>
</dbReference>
<evidence type="ECO:0000313" key="21">
    <source>
        <dbReference type="Proteomes" id="UP000694397"/>
    </source>
</evidence>
<evidence type="ECO:0000256" key="3">
    <source>
        <dbReference type="ARBA" id="ARBA00022475"/>
    </source>
</evidence>
<organism evidence="20 21">
    <name type="scientific">Scleropages formosus</name>
    <name type="common">Asian bonytongue</name>
    <name type="synonym">Osteoglossum formosum</name>
    <dbReference type="NCBI Taxonomy" id="113540"/>
    <lineage>
        <taxon>Eukaryota</taxon>
        <taxon>Metazoa</taxon>
        <taxon>Chordata</taxon>
        <taxon>Craniata</taxon>
        <taxon>Vertebrata</taxon>
        <taxon>Euteleostomi</taxon>
        <taxon>Actinopterygii</taxon>
        <taxon>Neopterygii</taxon>
        <taxon>Teleostei</taxon>
        <taxon>Osteoglossocephala</taxon>
        <taxon>Osteoglossomorpha</taxon>
        <taxon>Osteoglossiformes</taxon>
        <taxon>Osteoglossidae</taxon>
        <taxon>Scleropages</taxon>
    </lineage>
</organism>
<evidence type="ECO:0000256" key="11">
    <source>
        <dbReference type="ARBA" id="ARBA00023170"/>
    </source>
</evidence>
<dbReference type="PANTHER" id="PTHR32546:SF11">
    <property type="entry name" value="G-PROTEIN COUPLED RECEPTOR 158-RELATED"/>
    <property type="match status" value="1"/>
</dbReference>
<keyword evidence="6 18" id="KW-1133">Transmembrane helix</keyword>
<reference evidence="20" key="2">
    <citation type="submission" date="2025-08" db="UniProtKB">
        <authorList>
            <consortium name="Ensembl"/>
        </authorList>
    </citation>
    <scope>IDENTIFICATION</scope>
</reference>
<feature type="region of interest" description="Disordered" evidence="17">
    <location>
        <begin position="786"/>
        <end position="805"/>
    </location>
</feature>
<evidence type="ECO:0000256" key="14">
    <source>
        <dbReference type="ARBA" id="ARBA00023257"/>
    </source>
</evidence>
<dbReference type="GO" id="GO:0043005">
    <property type="term" value="C:neuron projection"/>
    <property type="evidence" value="ECO:0007669"/>
    <property type="project" value="UniProtKB-SubCell"/>
</dbReference>
<evidence type="ECO:0000256" key="2">
    <source>
        <dbReference type="ARBA" id="ARBA00007242"/>
    </source>
</evidence>
<evidence type="ECO:0000256" key="16">
    <source>
        <dbReference type="ARBA" id="ARBA00034104"/>
    </source>
</evidence>
<keyword evidence="11" id="KW-0675">Receptor</keyword>
<feature type="transmembrane region" description="Helical" evidence="18">
    <location>
        <begin position="604"/>
        <end position="624"/>
    </location>
</feature>
<dbReference type="InterPro" id="IPR017978">
    <property type="entry name" value="GPCR_3_C"/>
</dbReference>
<proteinExistence type="inferred from homology"/>
<feature type="compositionally biased region" description="Basic and acidic residues" evidence="17">
    <location>
        <begin position="1099"/>
        <end position="1108"/>
    </location>
</feature>
<dbReference type="PROSITE" id="PS50259">
    <property type="entry name" value="G_PROTEIN_RECEP_F3_4"/>
    <property type="match status" value="1"/>
</dbReference>
<evidence type="ECO:0000256" key="7">
    <source>
        <dbReference type="ARBA" id="ARBA00023018"/>
    </source>
</evidence>
<evidence type="ECO:0000256" key="10">
    <source>
        <dbReference type="ARBA" id="ARBA00023157"/>
    </source>
</evidence>
<evidence type="ECO:0000256" key="18">
    <source>
        <dbReference type="SAM" id="Phobius"/>
    </source>
</evidence>
<reference evidence="20 21" key="1">
    <citation type="submission" date="2019-04" db="EMBL/GenBank/DDBJ databases">
        <authorList>
            <consortium name="Wellcome Sanger Institute Data Sharing"/>
        </authorList>
    </citation>
    <scope>NUCLEOTIDE SEQUENCE [LARGE SCALE GENOMIC DNA]</scope>
</reference>
<dbReference type="GO" id="GO:0045211">
    <property type="term" value="C:postsynaptic membrane"/>
    <property type="evidence" value="ECO:0007669"/>
    <property type="project" value="UniProtKB-SubCell"/>
</dbReference>
<feature type="compositionally biased region" description="Basic and acidic residues" evidence="17">
    <location>
        <begin position="1154"/>
        <end position="1181"/>
    </location>
</feature>
<evidence type="ECO:0000256" key="15">
    <source>
        <dbReference type="ARBA" id="ARBA00023273"/>
    </source>
</evidence>
<dbReference type="InterPro" id="IPR043458">
    <property type="entry name" value="GPR158/179"/>
</dbReference>
<comment type="subcellular location">
    <subcellularLocation>
        <location evidence="1">Cell projection</location>
        <location evidence="1">Neuron projection</location>
    </subcellularLocation>
    <subcellularLocation>
        <location evidence="16">Postsynaptic cell membrane</location>
        <topology evidence="16">Multi-pass membrane protein</topology>
    </subcellularLocation>
</comment>
<sequence>MQFCLLAELDLSPLLCFVKTGLSSRNLDQVRGRLTDMAVFLLSLLLRVGFVVGSNYGYVDWAESERDAEIRAKQPIYNAPVDEHEPRYHAPPPPLLKPAAERSALAQKIEEDLPRVVTAFLHTGDSSTLRHANCSRRYELSSLRASSSATPHSSLRGVLDTVAHAATFLGVILQANRSRQHSLRRDVEWYHALLTSVVEGDPKIQRAVVTVGSEAPASGPSIHLQARRTARGVALEDLSDAARHHLKNRTAETKWFSEIRERKKPRLHRRVISPEKGSGDSYLLDKTEIKWSAPYLECEDGRFIPQWLLTLSAAFYGLKANQASDFRGVVRVDVSLQDVDINQCASSGWFAGTHRCNLTSMECLPVPGHGFVLDKYNCPCRKGFYHRNRLPFNSFKRKAEGDDRGGQDPWLGTGDCLPCREGCLYCKDDTPCHAHRDGPLRVTVIAFQGLSVFADFASMVVVYHFRKKKSIRASGLVLLESILFGALLLYFPVVILYFQPSTFRCILLRWVRLLGFAIVYGTVTLKLYRVLKVFLSRTAQRIPYMTSWRVLHLLGIILLVVSWFLVAWTLAVCQNLDRNMLLIDVGFTPDGLQFSMCMLDRWDYMMAIAESLFLLWAVYLCFAVRTVPSAFHEPRYMAVAVHNELILSAIFHIIRFTMAPGLHPDWMLMLFFAHTHLTVTVTLGLLLIPKFLFAGTHTRDDIATEAYEDELDMGRSGSYLNSSITSAWSEHSLDPEDIRTPDEMGQLSSINGCGIRSCDSLWEKRTNEELKKLYAQLEVYKRKKMLANNPHLQKKRSSKKGLGRSLMRRITEIPESVSRQCSREDKDSGDHGSNRNSICTLRRNPFDPTHSSKSKEDSSLKNKVFSLKKSHSSYDHVRDQSEGSNCSATNKIEVCANENSLLDSLMGKKLVKKKSAEKIEAESAESVPLVCKSASAHNLTADKKPLHPRTSMLQKSLSVIASAKEKTLGLAGKPQNVESYENSKDAKTNPEKEEKQQSLSQSADNKQTTSKTGIMKTQINGCQSSMCANSGKNKDVYDLSEVCPWEIDDLPMPSESKVQKHVSIAPGQTISLHGNGAKGKPQHKQKASEQFSSNIRYSSQKDGKKDSQEQEDDAENPGDGTKCPVSSFSTQLPPAGEYTKKQKAEVCPWDAEELPDKQADTGPSPDKDRGKSSAKVEEKAEGLNPDHTNPKSTARADICPWDYDSPASPSSEKTSNQTQFSKFKDSISRKKSGSSSKTLETEKEKSKEKDNEKGRSKNREGTEKQVGHSKVAQLCPLDMESSTEVSPAVKQKGTTSKLGLSQSKQADICPWDFQDVLDNKEQNKNPTTAKQSSPNSKGGLAENTKMAEVCPWDFDIQTSGKNA</sequence>
<reference evidence="20" key="3">
    <citation type="submission" date="2025-09" db="UniProtKB">
        <authorList>
            <consortium name="Ensembl"/>
        </authorList>
    </citation>
    <scope>IDENTIFICATION</scope>
</reference>
<feature type="domain" description="G-protein coupled receptors family 3 profile" evidence="19">
    <location>
        <begin position="440"/>
        <end position="690"/>
    </location>
</feature>
<evidence type="ECO:0000259" key="19">
    <source>
        <dbReference type="PROSITE" id="PS50259"/>
    </source>
</evidence>
<evidence type="ECO:0000256" key="6">
    <source>
        <dbReference type="ARBA" id="ARBA00022989"/>
    </source>
</evidence>
<dbReference type="Ensembl" id="ENSSFOT00015051248.1">
    <property type="protein sequence ID" value="ENSSFOP00015056313.1"/>
    <property type="gene ID" value="ENSSFOG00015018686.2"/>
</dbReference>
<dbReference type="CDD" id="cd15293">
    <property type="entry name" value="7tmC_GPR158-like"/>
    <property type="match status" value="1"/>
</dbReference>
<feature type="region of interest" description="Disordered" evidence="17">
    <location>
        <begin position="968"/>
        <end position="1012"/>
    </location>
</feature>
<feature type="transmembrane region" description="Helical" evidence="18">
    <location>
        <begin position="550"/>
        <end position="571"/>
    </location>
</feature>
<protein>
    <submittedName>
        <fullName evidence="20">G protein-coupled receptor 158</fullName>
    </submittedName>
</protein>
<keyword evidence="3" id="KW-1003">Cell membrane</keyword>
<evidence type="ECO:0000256" key="17">
    <source>
        <dbReference type="SAM" id="MobiDB-lite"/>
    </source>
</evidence>
<comment type="similarity">
    <text evidence="2">Belongs to the G-protein coupled receptor 3 family.</text>
</comment>
<keyword evidence="14" id="KW-0628">Postsynaptic cell membrane</keyword>
<feature type="compositionally biased region" description="Polar residues" evidence="17">
    <location>
        <begin position="997"/>
        <end position="1012"/>
    </location>
</feature>
<feature type="compositionally biased region" description="Basic residues" evidence="17">
    <location>
        <begin position="792"/>
        <end position="802"/>
    </location>
</feature>
<feature type="transmembrane region" description="Helical" evidence="18">
    <location>
        <begin position="666"/>
        <end position="688"/>
    </location>
</feature>
<feature type="compositionally biased region" description="Polar residues" evidence="17">
    <location>
        <begin position="1088"/>
        <end position="1098"/>
    </location>
</feature>
<keyword evidence="9 18" id="KW-0472">Membrane</keyword>
<evidence type="ECO:0000256" key="5">
    <source>
        <dbReference type="ARBA" id="ARBA00022729"/>
    </source>
</evidence>
<name>A0A8C9U5H4_SCLFO</name>
<evidence type="ECO:0000256" key="9">
    <source>
        <dbReference type="ARBA" id="ARBA00023136"/>
    </source>
</evidence>
<feature type="transmembrane region" description="Helical" evidence="18">
    <location>
        <begin position="510"/>
        <end position="529"/>
    </location>
</feature>
<feature type="region of interest" description="Disordered" evidence="17">
    <location>
        <begin position="1056"/>
        <end position="1346"/>
    </location>
</feature>
<evidence type="ECO:0000256" key="13">
    <source>
        <dbReference type="ARBA" id="ARBA00023224"/>
    </source>
</evidence>
<dbReference type="Pfam" id="PF00003">
    <property type="entry name" value="7tm_3"/>
    <property type="match status" value="1"/>
</dbReference>
<accession>A0A8C9U5H4</accession>
<keyword evidence="15" id="KW-0966">Cell projection</keyword>
<keyword evidence="10" id="KW-1015">Disulfide bond</keyword>
<dbReference type="Gene3D" id="3.30.450.20">
    <property type="entry name" value="PAS domain"/>
    <property type="match status" value="1"/>
</dbReference>
<evidence type="ECO:0000256" key="4">
    <source>
        <dbReference type="ARBA" id="ARBA00022692"/>
    </source>
</evidence>
<feature type="region of interest" description="Disordered" evidence="17">
    <location>
        <begin position="813"/>
        <end position="862"/>
    </location>
</feature>
<feature type="compositionally biased region" description="Basic and acidic residues" evidence="17">
    <location>
        <begin position="981"/>
        <end position="996"/>
    </location>
</feature>
<feature type="compositionally biased region" description="Basic and acidic residues" evidence="17">
    <location>
        <begin position="821"/>
        <end position="833"/>
    </location>
</feature>
<feature type="transmembrane region" description="Helical" evidence="18">
    <location>
        <begin position="477"/>
        <end position="498"/>
    </location>
</feature>
<evidence type="ECO:0000313" key="20">
    <source>
        <dbReference type="Ensembl" id="ENSSFOP00015056313.1"/>
    </source>
</evidence>
<feature type="compositionally biased region" description="Polar residues" evidence="17">
    <location>
        <begin position="1292"/>
        <end position="1305"/>
    </location>
</feature>
<keyword evidence="13" id="KW-0807">Transducer</keyword>
<evidence type="ECO:0000256" key="8">
    <source>
        <dbReference type="ARBA" id="ARBA00023040"/>
    </source>
</evidence>
<evidence type="ECO:0000256" key="1">
    <source>
        <dbReference type="ARBA" id="ARBA00004487"/>
    </source>
</evidence>
<feature type="transmembrane region" description="Helical" evidence="18">
    <location>
        <begin position="445"/>
        <end position="465"/>
    </location>
</feature>
<dbReference type="OrthoDB" id="2129233at2759"/>
<dbReference type="InterPro" id="IPR054714">
    <property type="entry name" value="GPR158_179_extracellular"/>
</dbReference>
<dbReference type="Proteomes" id="UP000694397">
    <property type="component" value="Chromosome 19"/>
</dbReference>
<feature type="compositionally biased region" description="Basic and acidic residues" evidence="17">
    <location>
        <begin position="1239"/>
        <end position="1266"/>
    </location>
</feature>
<keyword evidence="8" id="KW-0297">G-protein coupled receptor</keyword>
<keyword evidence="4 18" id="KW-0812">Transmembrane</keyword>
<dbReference type="PANTHER" id="PTHR32546">
    <property type="entry name" value="G-PROTEIN COUPLED RECEPTOR 158-RELATED"/>
    <property type="match status" value="1"/>
</dbReference>
<feature type="compositionally biased region" description="Polar residues" evidence="17">
    <location>
        <begin position="1324"/>
        <end position="1336"/>
    </location>
</feature>
<keyword evidence="21" id="KW-1185">Reference proteome</keyword>